<accession>A0A2S7WMN9</accession>
<keyword evidence="2" id="KW-1185">Reference proteome</keyword>
<dbReference type="OrthoDB" id="1188997at2"/>
<protein>
    <submittedName>
        <fullName evidence="1">Uncharacterized protein</fullName>
    </submittedName>
</protein>
<reference evidence="1 2" key="1">
    <citation type="submission" date="2016-12" db="EMBL/GenBank/DDBJ databases">
        <title>Trade-off between light-utilization and light-protection in marine flavobacteria.</title>
        <authorList>
            <person name="Kumagai Y."/>
            <person name="Yoshizawa S."/>
            <person name="Kogure K."/>
            <person name="Iwasaki W."/>
        </authorList>
    </citation>
    <scope>NUCLEOTIDE SEQUENCE [LARGE SCALE GENOMIC DNA]</scope>
    <source>
        <strain evidence="1 2">NBRC 108759</strain>
    </source>
</reference>
<evidence type="ECO:0000313" key="1">
    <source>
        <dbReference type="EMBL" id="PQJ78887.1"/>
    </source>
</evidence>
<sequence>MKKITVLLFLISIFSCKEKFNPKEFKGTWIPLDKNSSYANLPSITFQNDTAYFEDIYSYNFSARYKIGRKSITWFLPKDTIENIFFFNKKDTTFILNDRNYIFYEGYSYGSNFIQYDLIDLDLSREISADSLLNSNKGFHIFKNKNDSLRLRINDRITTDFKLIPRFIFGTHHRNYDTIVIYLGKKLELKELIKAYKYLDYSNIKNSMLVTNFNIKSNTYNAFLDKFYFWDFQRNSFFDERIEIPNTFVNKRDKFLKKYNPKIIKINSKNDFEKINKIQKENNYLISINPDLSIKEYINLKEKLFKIDKNIRTEFDI</sequence>
<dbReference type="Proteomes" id="UP000238882">
    <property type="component" value="Unassembled WGS sequence"/>
</dbReference>
<dbReference type="PROSITE" id="PS51257">
    <property type="entry name" value="PROKAR_LIPOPROTEIN"/>
    <property type="match status" value="1"/>
</dbReference>
<dbReference type="EMBL" id="MSCN01000001">
    <property type="protein sequence ID" value="PQJ78887.1"/>
    <property type="molecule type" value="Genomic_DNA"/>
</dbReference>
<comment type="caution">
    <text evidence="1">The sequence shown here is derived from an EMBL/GenBank/DDBJ whole genome shotgun (WGS) entry which is preliminary data.</text>
</comment>
<evidence type="ECO:0000313" key="2">
    <source>
        <dbReference type="Proteomes" id="UP000238882"/>
    </source>
</evidence>
<gene>
    <name evidence="1" type="ORF">BTO18_06675</name>
</gene>
<dbReference type="AlphaFoldDB" id="A0A2S7WMN9"/>
<dbReference type="RefSeq" id="WP_105015483.1">
    <property type="nucleotide sequence ID" value="NZ_MSCN01000001.1"/>
</dbReference>
<name>A0A2S7WMN9_9FLAO</name>
<organism evidence="1 2">
    <name type="scientific">Polaribacter porphyrae</name>
    <dbReference type="NCBI Taxonomy" id="1137780"/>
    <lineage>
        <taxon>Bacteria</taxon>
        <taxon>Pseudomonadati</taxon>
        <taxon>Bacteroidota</taxon>
        <taxon>Flavobacteriia</taxon>
        <taxon>Flavobacteriales</taxon>
        <taxon>Flavobacteriaceae</taxon>
    </lineage>
</organism>
<proteinExistence type="predicted"/>